<evidence type="ECO:0000259" key="2">
    <source>
        <dbReference type="Pfam" id="PF18962"/>
    </source>
</evidence>
<dbReference type="Proteomes" id="UP001260959">
    <property type="component" value="Unassembled WGS sequence"/>
</dbReference>
<evidence type="ECO:0000313" key="3">
    <source>
        <dbReference type="EMBL" id="MDR4952311.1"/>
    </source>
</evidence>
<feature type="domain" description="Secretion system C-terminal sorting" evidence="2">
    <location>
        <begin position="138"/>
        <end position="206"/>
    </location>
</feature>
<proteinExistence type="predicted"/>
<sequence>MQTNLLFQRILIISCIIFCLKSFGKTIVLNINNGNPDGSLYQMNENVVIGDKIRFTNNLNYTISQQNSSFISGPEGNIAINIQPGAYYELELTSETQTMFTFVHMNMPQNKYYNSRINLTFAALGVNERSAKDHGMKVFPNPSRDIMHITSEENIEEITLFDASGKLLFTKKIINTKNNFKENINMSFYVKGRYFLKVKNSDDTYSTIHVIKE</sequence>
<keyword evidence="1" id="KW-0732">Signal</keyword>
<protein>
    <submittedName>
        <fullName evidence="3">T9SS type A sorting domain-containing protein</fullName>
    </submittedName>
</protein>
<gene>
    <name evidence="3" type="ORF">REB14_09020</name>
</gene>
<reference evidence="3 4" key="1">
    <citation type="submission" date="2023-08" db="EMBL/GenBank/DDBJ databases">
        <authorList>
            <person name="Maltman C."/>
        </authorList>
    </citation>
    <scope>NUCLEOTIDE SEQUENCE [LARGE SCALE GENOMIC DNA]</scope>
    <source>
        <strain evidence="3 4">ES2</strain>
    </source>
</reference>
<dbReference type="InterPro" id="IPR026444">
    <property type="entry name" value="Secre_tail"/>
</dbReference>
<dbReference type="Pfam" id="PF18962">
    <property type="entry name" value="Por_Secre_tail"/>
    <property type="match status" value="1"/>
</dbReference>
<evidence type="ECO:0000256" key="1">
    <source>
        <dbReference type="ARBA" id="ARBA00022729"/>
    </source>
</evidence>
<accession>A0ABU1E3E5</accession>
<name>A0ABU1E3E5_9FLAO</name>
<organism evidence="3 4">
    <name type="scientific">Chryseobacterium metallicongregator</name>
    <dbReference type="NCBI Taxonomy" id="3073042"/>
    <lineage>
        <taxon>Bacteria</taxon>
        <taxon>Pseudomonadati</taxon>
        <taxon>Bacteroidota</taxon>
        <taxon>Flavobacteriia</taxon>
        <taxon>Flavobacteriales</taxon>
        <taxon>Weeksellaceae</taxon>
        <taxon>Chryseobacterium group</taxon>
        <taxon>Chryseobacterium</taxon>
    </lineage>
</organism>
<comment type="caution">
    <text evidence="3">The sequence shown here is derived from an EMBL/GenBank/DDBJ whole genome shotgun (WGS) entry which is preliminary data.</text>
</comment>
<keyword evidence="4" id="KW-1185">Reference proteome</keyword>
<dbReference type="RefSeq" id="WP_309522007.1">
    <property type="nucleotide sequence ID" value="NZ_JAVIXS010000006.1"/>
</dbReference>
<evidence type="ECO:0000313" key="4">
    <source>
        <dbReference type="Proteomes" id="UP001260959"/>
    </source>
</evidence>
<dbReference type="EMBL" id="JAVIXS010000006">
    <property type="protein sequence ID" value="MDR4952311.1"/>
    <property type="molecule type" value="Genomic_DNA"/>
</dbReference>
<dbReference type="NCBIfam" id="TIGR04183">
    <property type="entry name" value="Por_Secre_tail"/>
    <property type="match status" value="1"/>
</dbReference>